<reference evidence="2" key="1">
    <citation type="submission" date="2020-07" db="EMBL/GenBank/DDBJ databases">
        <title>Huge and variable diversity of episymbiotic CPR bacteria and DPANN archaea in groundwater ecosystems.</title>
        <authorList>
            <person name="He C.Y."/>
            <person name="Keren R."/>
            <person name="Whittaker M."/>
            <person name="Farag I.F."/>
            <person name="Doudna J."/>
            <person name="Cate J.H.D."/>
            <person name="Banfield J.F."/>
        </authorList>
    </citation>
    <scope>NUCLEOTIDE SEQUENCE</scope>
    <source>
        <strain evidence="2">NC_groundwater_1664_Pr3_B-0.1um_52_9</strain>
    </source>
</reference>
<dbReference type="AlphaFoldDB" id="A0A9D6V095"/>
<evidence type="ECO:0008006" key="4">
    <source>
        <dbReference type="Google" id="ProtNLM"/>
    </source>
</evidence>
<evidence type="ECO:0000313" key="3">
    <source>
        <dbReference type="Proteomes" id="UP000807825"/>
    </source>
</evidence>
<sequence length="159" mass="17668">MFRKIVAISSLFLVTGCASLPDMNRIQGNMDRMVHYMGVMSSSMPVMVHNTGRMAATAEKMQGKSDTLMSDLQKKGVTAEKAIQNYSQAFLDNDRAVIKGLQGIREELGELKHSLRQSEAPSDKDPQRSNAALQARIRELEAKFAALSDKIEKIDKKSH</sequence>
<gene>
    <name evidence="2" type="ORF">HY912_09390</name>
</gene>
<evidence type="ECO:0000256" key="1">
    <source>
        <dbReference type="SAM" id="Coils"/>
    </source>
</evidence>
<dbReference type="EMBL" id="JACRDE010000253">
    <property type="protein sequence ID" value="MBI5249696.1"/>
    <property type="molecule type" value="Genomic_DNA"/>
</dbReference>
<accession>A0A9D6V095</accession>
<name>A0A9D6V095_9BACT</name>
<dbReference type="Proteomes" id="UP000807825">
    <property type="component" value="Unassembled WGS sequence"/>
</dbReference>
<dbReference type="PROSITE" id="PS51257">
    <property type="entry name" value="PROKAR_LIPOPROTEIN"/>
    <property type="match status" value="1"/>
</dbReference>
<comment type="caution">
    <text evidence="2">The sequence shown here is derived from an EMBL/GenBank/DDBJ whole genome shotgun (WGS) entry which is preliminary data.</text>
</comment>
<protein>
    <recommendedName>
        <fullName evidence="4">Lipoprotein</fullName>
    </recommendedName>
</protein>
<feature type="coiled-coil region" evidence="1">
    <location>
        <begin position="130"/>
        <end position="157"/>
    </location>
</feature>
<keyword evidence="1" id="KW-0175">Coiled coil</keyword>
<proteinExistence type="predicted"/>
<evidence type="ECO:0000313" key="2">
    <source>
        <dbReference type="EMBL" id="MBI5249696.1"/>
    </source>
</evidence>
<organism evidence="2 3">
    <name type="scientific">Desulfomonile tiedjei</name>
    <dbReference type="NCBI Taxonomy" id="2358"/>
    <lineage>
        <taxon>Bacteria</taxon>
        <taxon>Pseudomonadati</taxon>
        <taxon>Thermodesulfobacteriota</taxon>
        <taxon>Desulfomonilia</taxon>
        <taxon>Desulfomonilales</taxon>
        <taxon>Desulfomonilaceae</taxon>
        <taxon>Desulfomonile</taxon>
    </lineage>
</organism>